<dbReference type="Proteomes" id="UP000054877">
    <property type="component" value="Unassembled WGS sequence"/>
</dbReference>
<dbReference type="PATRIC" id="fig|452.5.peg.520"/>
<protein>
    <submittedName>
        <fullName evidence="2">F-box-like protein</fullName>
    </submittedName>
</protein>
<proteinExistence type="predicted"/>
<organism evidence="2 3">
    <name type="scientific">Legionella spiritensis</name>
    <dbReference type="NCBI Taxonomy" id="452"/>
    <lineage>
        <taxon>Bacteria</taxon>
        <taxon>Pseudomonadati</taxon>
        <taxon>Pseudomonadota</taxon>
        <taxon>Gammaproteobacteria</taxon>
        <taxon>Legionellales</taxon>
        <taxon>Legionellaceae</taxon>
        <taxon>Legionella</taxon>
    </lineage>
</organism>
<evidence type="ECO:0000313" key="3">
    <source>
        <dbReference type="Proteomes" id="UP000054877"/>
    </source>
</evidence>
<gene>
    <name evidence="2" type="ORF">Lspi_0474</name>
</gene>
<name>A0A0W0Z9G4_LEGSP</name>
<sequence>MPRKLFSYFRRSYFRQSDIRNDIYVDPVNFLHSAIVFSIFSYLSHQELASLSLVSKRWYEQVEAYYHQDLCLNKGDESSWKVYFNKKNRLAHFMAPSRQLKEIHSNLIGGSVLIDQSQGKACFAYSEKGRDHSIKFEIWDLEKDSCIKTISCLEKERMYAIAFSYPYLVTKSEDTIYIRDVTKKEVKSTVVCKIGPHPINRFKDVFSLEARDFGCQFGYISDRIFDKTSARVATFSKDNPKKVNTNLFGDEQGRVPSDAVSLLHKNLFIYTILPGILHVVDVFNLESSPVELVVPEVSRFVESVDKKSKKEMAKLGERNSFVALIANDNVLVAQTKQNILVWDLKSGELQRIFPLAIKFPILDRTYNLLYRVNGICALSGDILFAHDSEQGVAQAFDLGNNGKTLKTWKFDQEHSRHPVGCYKGKVYMINSPEEKRTTLTMFNFFNRNPSKDEKPLMSQSLDQLAKPI</sequence>
<dbReference type="SUPFAM" id="SSF50978">
    <property type="entry name" value="WD40 repeat-like"/>
    <property type="match status" value="1"/>
</dbReference>
<dbReference type="Gene3D" id="1.20.1280.50">
    <property type="match status" value="1"/>
</dbReference>
<comment type="caution">
    <text evidence="2">The sequence shown here is derived from an EMBL/GenBank/DDBJ whole genome shotgun (WGS) entry which is preliminary data.</text>
</comment>
<dbReference type="InterPro" id="IPR036047">
    <property type="entry name" value="F-box-like_dom_sf"/>
</dbReference>
<dbReference type="InterPro" id="IPR001810">
    <property type="entry name" value="F-box_dom"/>
</dbReference>
<feature type="domain" description="F-box" evidence="1">
    <location>
        <begin position="35"/>
        <end position="62"/>
    </location>
</feature>
<keyword evidence="3" id="KW-1185">Reference proteome</keyword>
<dbReference type="AlphaFoldDB" id="A0A0W0Z9G4"/>
<evidence type="ECO:0000313" key="2">
    <source>
        <dbReference type="EMBL" id="KTD65762.1"/>
    </source>
</evidence>
<dbReference type="EMBL" id="LNYX01000005">
    <property type="protein sequence ID" value="KTD65762.1"/>
    <property type="molecule type" value="Genomic_DNA"/>
</dbReference>
<dbReference type="RefSeq" id="WP_082642715.1">
    <property type="nucleotide sequence ID" value="NZ_CAAAII010000003.1"/>
</dbReference>
<reference evidence="2 3" key="1">
    <citation type="submission" date="2015-11" db="EMBL/GenBank/DDBJ databases">
        <title>Genomic analysis of 38 Legionella species identifies large and diverse effector repertoires.</title>
        <authorList>
            <person name="Burstein D."/>
            <person name="Amaro F."/>
            <person name="Zusman T."/>
            <person name="Lifshitz Z."/>
            <person name="Cohen O."/>
            <person name="Gilbert J.A."/>
            <person name="Pupko T."/>
            <person name="Shuman H.A."/>
            <person name="Segal G."/>
        </authorList>
    </citation>
    <scope>NUCLEOTIDE SEQUENCE [LARGE SCALE GENOMIC DNA]</scope>
    <source>
        <strain evidence="2 3">Mt.St.Helens-9</strain>
    </source>
</reference>
<dbReference type="SUPFAM" id="SSF81383">
    <property type="entry name" value="F-box domain"/>
    <property type="match status" value="1"/>
</dbReference>
<dbReference type="InterPro" id="IPR036322">
    <property type="entry name" value="WD40_repeat_dom_sf"/>
</dbReference>
<dbReference type="CDD" id="cd09917">
    <property type="entry name" value="F-box_SF"/>
    <property type="match status" value="1"/>
</dbReference>
<evidence type="ECO:0000259" key="1">
    <source>
        <dbReference type="Pfam" id="PF12937"/>
    </source>
</evidence>
<accession>A0A0W0Z9G4</accession>
<dbReference type="Pfam" id="PF12937">
    <property type="entry name" value="F-box-like"/>
    <property type="match status" value="1"/>
</dbReference>